<evidence type="ECO:0000313" key="2">
    <source>
        <dbReference type="EMBL" id="THU49885.1"/>
    </source>
</evidence>
<gene>
    <name evidence="2" type="ORF">C4D60_Mb06t14270</name>
</gene>
<feature type="compositionally biased region" description="Polar residues" evidence="1">
    <location>
        <begin position="40"/>
        <end position="51"/>
    </location>
</feature>
<feature type="compositionally biased region" description="Basic and acidic residues" evidence="1">
    <location>
        <begin position="198"/>
        <end position="208"/>
    </location>
</feature>
<accession>A0A4S8IN01</accession>
<reference evidence="2 3" key="1">
    <citation type="journal article" date="2019" name="Nat. Plants">
        <title>Genome sequencing of Musa balbisiana reveals subgenome evolution and function divergence in polyploid bananas.</title>
        <authorList>
            <person name="Yao X."/>
        </authorList>
    </citation>
    <scope>NUCLEOTIDE SEQUENCE [LARGE SCALE GENOMIC DNA]</scope>
    <source>
        <strain evidence="3">cv. DH-PKW</strain>
        <tissue evidence="2">Leaves</tissue>
    </source>
</reference>
<feature type="region of interest" description="Disordered" evidence="1">
    <location>
        <begin position="187"/>
        <end position="208"/>
    </location>
</feature>
<dbReference type="Proteomes" id="UP000317650">
    <property type="component" value="Chromosome 6"/>
</dbReference>
<keyword evidence="3" id="KW-1185">Reference proteome</keyword>
<evidence type="ECO:0000256" key="1">
    <source>
        <dbReference type="SAM" id="MobiDB-lite"/>
    </source>
</evidence>
<feature type="region of interest" description="Disordered" evidence="1">
    <location>
        <begin position="131"/>
        <end position="152"/>
    </location>
</feature>
<feature type="region of interest" description="Disordered" evidence="1">
    <location>
        <begin position="40"/>
        <end position="79"/>
    </location>
</feature>
<dbReference type="AlphaFoldDB" id="A0A4S8IN01"/>
<organism evidence="2 3">
    <name type="scientific">Musa balbisiana</name>
    <name type="common">Banana</name>
    <dbReference type="NCBI Taxonomy" id="52838"/>
    <lineage>
        <taxon>Eukaryota</taxon>
        <taxon>Viridiplantae</taxon>
        <taxon>Streptophyta</taxon>
        <taxon>Embryophyta</taxon>
        <taxon>Tracheophyta</taxon>
        <taxon>Spermatophyta</taxon>
        <taxon>Magnoliopsida</taxon>
        <taxon>Liliopsida</taxon>
        <taxon>Zingiberales</taxon>
        <taxon>Musaceae</taxon>
        <taxon>Musa</taxon>
    </lineage>
</organism>
<proteinExistence type="predicted"/>
<dbReference type="EMBL" id="PYDT01000009">
    <property type="protein sequence ID" value="THU49885.1"/>
    <property type="molecule type" value="Genomic_DNA"/>
</dbReference>
<evidence type="ECO:0000313" key="3">
    <source>
        <dbReference type="Proteomes" id="UP000317650"/>
    </source>
</evidence>
<sequence length="208" mass="22770">MLFNEQAVLAAIAAIIGATKGADGFLFLHGTKTLTNLASRNKKPQTVSRNKTIGGGSHTLQADTLPRVGGVRYPGENPKVPVLRRRKNTHESRNKTIGEGTDPEAPARIGKNIKNRAMIRADSRIARVLASRKKRKPIGQSANKTMGGTDPELLPDEIEIDGHGLAGADREGLKELRGMICADSRFTRVLPSRKKKKPIDQQDNRRRN</sequence>
<comment type="caution">
    <text evidence="2">The sequence shown here is derived from an EMBL/GenBank/DDBJ whole genome shotgun (WGS) entry which is preliminary data.</text>
</comment>
<protein>
    <submittedName>
        <fullName evidence="2">Uncharacterized protein</fullName>
    </submittedName>
</protein>
<name>A0A4S8IN01_MUSBA</name>